<dbReference type="PROSITE" id="PS50297">
    <property type="entry name" value="ANK_REP_REGION"/>
    <property type="match status" value="7"/>
</dbReference>
<dbReference type="SMART" id="SM00248">
    <property type="entry name" value="ANK"/>
    <property type="match status" value="9"/>
</dbReference>
<feature type="repeat" description="ANK" evidence="3">
    <location>
        <begin position="616"/>
        <end position="648"/>
    </location>
</feature>
<comment type="caution">
    <text evidence="5">The sequence shown here is derived from an EMBL/GenBank/DDBJ whole genome shotgun (WGS) entry which is preliminary data.</text>
</comment>
<evidence type="ECO:0000259" key="4">
    <source>
        <dbReference type="PROSITE" id="PS50017"/>
    </source>
</evidence>
<evidence type="ECO:0000313" key="5">
    <source>
        <dbReference type="EMBL" id="CAI8023918.1"/>
    </source>
</evidence>
<accession>A0AA35WJM8</accession>
<dbReference type="InterPro" id="IPR011029">
    <property type="entry name" value="DEATH-like_dom_sf"/>
</dbReference>
<dbReference type="PANTHER" id="PTHR24188:SF29">
    <property type="entry name" value="GH09064P"/>
    <property type="match status" value="1"/>
</dbReference>
<organism evidence="5 6">
    <name type="scientific">Geodia barretti</name>
    <name type="common">Barrett's horny sponge</name>
    <dbReference type="NCBI Taxonomy" id="519541"/>
    <lineage>
        <taxon>Eukaryota</taxon>
        <taxon>Metazoa</taxon>
        <taxon>Porifera</taxon>
        <taxon>Demospongiae</taxon>
        <taxon>Heteroscleromorpha</taxon>
        <taxon>Tetractinellida</taxon>
        <taxon>Astrophorina</taxon>
        <taxon>Geodiidae</taxon>
        <taxon>Geodia</taxon>
    </lineage>
</organism>
<dbReference type="Proteomes" id="UP001174909">
    <property type="component" value="Unassembled WGS sequence"/>
</dbReference>
<evidence type="ECO:0000256" key="2">
    <source>
        <dbReference type="ARBA" id="ARBA00023043"/>
    </source>
</evidence>
<feature type="repeat" description="ANK" evidence="3">
    <location>
        <begin position="520"/>
        <end position="552"/>
    </location>
</feature>
<dbReference type="InterPro" id="IPR036770">
    <property type="entry name" value="Ankyrin_rpt-contain_sf"/>
</dbReference>
<gene>
    <name evidence="5" type="ORF">GBAR_LOCUS13946</name>
</gene>
<keyword evidence="2 3" id="KW-0040">ANK repeat</keyword>
<dbReference type="Gene3D" id="1.10.533.10">
    <property type="entry name" value="Death Domain, Fas"/>
    <property type="match status" value="1"/>
</dbReference>
<dbReference type="EMBL" id="CASHTH010002043">
    <property type="protein sequence ID" value="CAI8023918.1"/>
    <property type="molecule type" value="Genomic_DNA"/>
</dbReference>
<dbReference type="Pfam" id="PF12796">
    <property type="entry name" value="Ank_2"/>
    <property type="match status" value="2"/>
</dbReference>
<feature type="repeat" description="ANK" evidence="3">
    <location>
        <begin position="487"/>
        <end position="519"/>
    </location>
</feature>
<feature type="domain" description="Death" evidence="4">
    <location>
        <begin position="60"/>
        <end position="125"/>
    </location>
</feature>
<evidence type="ECO:0000256" key="3">
    <source>
        <dbReference type="PROSITE-ProRule" id="PRU00023"/>
    </source>
</evidence>
<evidence type="ECO:0000313" key="6">
    <source>
        <dbReference type="Proteomes" id="UP001174909"/>
    </source>
</evidence>
<feature type="repeat" description="ANK" evidence="3">
    <location>
        <begin position="553"/>
        <end position="578"/>
    </location>
</feature>
<reference evidence="5" key="1">
    <citation type="submission" date="2023-03" db="EMBL/GenBank/DDBJ databases">
        <authorList>
            <person name="Steffen K."/>
            <person name="Cardenas P."/>
        </authorList>
    </citation>
    <scope>NUCLEOTIDE SEQUENCE</scope>
</reference>
<dbReference type="InterPro" id="IPR002110">
    <property type="entry name" value="Ankyrin_rpt"/>
</dbReference>
<proteinExistence type="predicted"/>
<dbReference type="PROSITE" id="PS50017">
    <property type="entry name" value="DEATH_DOMAIN"/>
    <property type="match status" value="1"/>
</dbReference>
<protein>
    <submittedName>
        <fullName evidence="5">Ankyrin repeat protein MM_0045</fullName>
    </submittedName>
</protein>
<dbReference type="GO" id="GO:0007165">
    <property type="term" value="P:signal transduction"/>
    <property type="evidence" value="ECO:0007669"/>
    <property type="project" value="InterPro"/>
</dbReference>
<feature type="repeat" description="ANK" evidence="3">
    <location>
        <begin position="648"/>
        <end position="680"/>
    </location>
</feature>
<keyword evidence="1" id="KW-0677">Repeat</keyword>
<dbReference type="PANTHER" id="PTHR24188">
    <property type="entry name" value="ANKYRIN REPEAT PROTEIN"/>
    <property type="match status" value="1"/>
</dbReference>
<dbReference type="Pfam" id="PF13637">
    <property type="entry name" value="Ank_4"/>
    <property type="match status" value="1"/>
</dbReference>
<dbReference type="InterPro" id="IPR000488">
    <property type="entry name" value="Death_dom"/>
</dbReference>
<feature type="non-terminal residue" evidence="5">
    <location>
        <position position="705"/>
    </location>
</feature>
<sequence length="705" mass="77675">YGSTVVRARVCRARDQGVLTGPVGPARNSVKMAASSNLSSKLSTLEVSNAISRLTVEETRQLVFQMGVPLKVLDDIAEAYKGENRKHHFVQAWLDMTPGSSWDKLVAGLRNINMNSLATAIESEHHPKALSTCDPSLPKPAVLPVSVTSPHANNVEEVEANIEHLEKEFSDIKFKTRQSLTKKEKQDSDFFEMFREHLLELPVAKKQVHIRFFSRNEDEILKAKNIQKLFIILGRYCNYSNYEIIFHVVKRFCHDLKGRMTGYRDSLIAFEKSTTVDVYLCAISARPGGKVSEGFIRMTTKINKPPSECSLYEIRELKGSIEEAASLESYAMYIETPGEGSVCVGLRVHEEVVWMVGVAFTPNFRQKHLVTNVAVVRAWLRRDLSMYLNNELIPASERGDVKVVTLLITAGVHVNVKHWRAGNCAIASAARNGRTEVVSLLLAAGANIDLQNKRGESALMLAVMESRTEVVSLLLEAGANIDLQDEHGYSALMLAAKESRTDVVSLLLEAGANIDLWNKRGYSALMWAAEMSRTEVVSLLLEAGAKIDLQNEGGDSALTVAVENGRIEVVSLLLKAGAAPGPHAYELLRSASEKGYAEIVTSLITAGVDVNGRYRNRDSALMMAIRNGRTEVVSLLIEAGANIHLQENGVSPLMMAVRWGRTEVVSLLIEAGANIDLQNEEGDSAVIIATTKYNLSVLRSWSSWS</sequence>
<dbReference type="PROSITE" id="PS50088">
    <property type="entry name" value="ANK_REPEAT"/>
    <property type="match status" value="7"/>
</dbReference>
<dbReference type="Gene3D" id="1.25.40.20">
    <property type="entry name" value="Ankyrin repeat-containing domain"/>
    <property type="match status" value="3"/>
</dbReference>
<keyword evidence="6" id="KW-1185">Reference proteome</keyword>
<evidence type="ECO:0000256" key="1">
    <source>
        <dbReference type="ARBA" id="ARBA00022737"/>
    </source>
</evidence>
<feature type="repeat" description="ANK" evidence="3">
    <location>
        <begin position="454"/>
        <end position="486"/>
    </location>
</feature>
<dbReference type="AlphaFoldDB" id="A0AA35WJM8"/>
<name>A0AA35WJM8_GEOBA</name>
<dbReference type="SUPFAM" id="SSF48403">
    <property type="entry name" value="Ankyrin repeat"/>
    <property type="match status" value="1"/>
</dbReference>
<feature type="repeat" description="ANK" evidence="3">
    <location>
        <begin position="421"/>
        <end position="453"/>
    </location>
</feature>